<reference evidence="1" key="2">
    <citation type="submission" date="2022-03" db="EMBL/GenBank/DDBJ databases">
        <title>Draft title - Genomic analysis of global carrot germplasm unveils the trajectory of domestication and the origin of high carotenoid orange carrot.</title>
        <authorList>
            <person name="Iorizzo M."/>
            <person name="Ellison S."/>
            <person name="Senalik D."/>
            <person name="Macko-Podgorni A."/>
            <person name="Grzebelus D."/>
            <person name="Bostan H."/>
            <person name="Rolling W."/>
            <person name="Curaba J."/>
            <person name="Simon P."/>
        </authorList>
    </citation>
    <scope>NUCLEOTIDE SEQUENCE</scope>
    <source>
        <tissue evidence="1">Leaf</tissue>
    </source>
</reference>
<evidence type="ECO:0000313" key="1">
    <source>
        <dbReference type="EMBL" id="WOG82850.1"/>
    </source>
</evidence>
<protein>
    <submittedName>
        <fullName evidence="1">Uncharacterized protein</fullName>
    </submittedName>
</protein>
<proteinExistence type="predicted"/>
<gene>
    <name evidence="1" type="ORF">DCAR_0102019</name>
</gene>
<accession>A0AAF0W431</accession>
<name>A0AAF0W431_DAUCS</name>
<sequence>MNIVRFSHMLVKPIIFVSRIKTFFNKSVSTALPTNINFKKIATQAKHCFFFNTIF</sequence>
<dbReference type="Proteomes" id="UP000077755">
    <property type="component" value="Chromosome 1"/>
</dbReference>
<dbReference type="EMBL" id="CP093343">
    <property type="protein sequence ID" value="WOG82850.1"/>
    <property type="molecule type" value="Genomic_DNA"/>
</dbReference>
<evidence type="ECO:0000313" key="2">
    <source>
        <dbReference type="Proteomes" id="UP000077755"/>
    </source>
</evidence>
<dbReference type="AlphaFoldDB" id="A0AAF0W431"/>
<keyword evidence="2" id="KW-1185">Reference proteome</keyword>
<reference evidence="1" key="1">
    <citation type="journal article" date="2016" name="Nat. Genet.">
        <title>A high-quality carrot genome assembly provides new insights into carotenoid accumulation and asterid genome evolution.</title>
        <authorList>
            <person name="Iorizzo M."/>
            <person name="Ellison S."/>
            <person name="Senalik D."/>
            <person name="Zeng P."/>
            <person name="Satapoomin P."/>
            <person name="Huang J."/>
            <person name="Bowman M."/>
            <person name="Iovene M."/>
            <person name="Sanseverino W."/>
            <person name="Cavagnaro P."/>
            <person name="Yildiz M."/>
            <person name="Macko-Podgorni A."/>
            <person name="Moranska E."/>
            <person name="Grzebelus E."/>
            <person name="Grzebelus D."/>
            <person name="Ashrafi H."/>
            <person name="Zheng Z."/>
            <person name="Cheng S."/>
            <person name="Spooner D."/>
            <person name="Van Deynze A."/>
            <person name="Simon P."/>
        </authorList>
    </citation>
    <scope>NUCLEOTIDE SEQUENCE</scope>
    <source>
        <tissue evidence="1">Leaf</tissue>
    </source>
</reference>
<organism evidence="1 2">
    <name type="scientific">Daucus carota subsp. sativus</name>
    <name type="common">Carrot</name>
    <dbReference type="NCBI Taxonomy" id="79200"/>
    <lineage>
        <taxon>Eukaryota</taxon>
        <taxon>Viridiplantae</taxon>
        <taxon>Streptophyta</taxon>
        <taxon>Embryophyta</taxon>
        <taxon>Tracheophyta</taxon>
        <taxon>Spermatophyta</taxon>
        <taxon>Magnoliopsida</taxon>
        <taxon>eudicotyledons</taxon>
        <taxon>Gunneridae</taxon>
        <taxon>Pentapetalae</taxon>
        <taxon>asterids</taxon>
        <taxon>campanulids</taxon>
        <taxon>Apiales</taxon>
        <taxon>Apiaceae</taxon>
        <taxon>Apioideae</taxon>
        <taxon>Scandiceae</taxon>
        <taxon>Daucinae</taxon>
        <taxon>Daucus</taxon>
        <taxon>Daucus sect. Daucus</taxon>
    </lineage>
</organism>